<feature type="chain" id="PRO_5043629093" evidence="2">
    <location>
        <begin position="24"/>
        <end position="491"/>
    </location>
</feature>
<keyword evidence="1" id="KW-0812">Transmembrane</keyword>
<comment type="caution">
    <text evidence="3">The sequence shown here is derived from an EMBL/GenBank/DDBJ whole genome shotgun (WGS) entry which is preliminary data.</text>
</comment>
<organism evidence="3 4">
    <name type="scientific">Lymnaea stagnalis</name>
    <name type="common">Great pond snail</name>
    <name type="synonym">Helix stagnalis</name>
    <dbReference type="NCBI Taxonomy" id="6523"/>
    <lineage>
        <taxon>Eukaryota</taxon>
        <taxon>Metazoa</taxon>
        <taxon>Spiralia</taxon>
        <taxon>Lophotrochozoa</taxon>
        <taxon>Mollusca</taxon>
        <taxon>Gastropoda</taxon>
        <taxon>Heterobranchia</taxon>
        <taxon>Euthyneura</taxon>
        <taxon>Panpulmonata</taxon>
        <taxon>Hygrophila</taxon>
        <taxon>Lymnaeoidea</taxon>
        <taxon>Lymnaeidae</taxon>
        <taxon>Lymnaea</taxon>
    </lineage>
</organism>
<accession>A0AAV2H4H4</accession>
<keyword evidence="4" id="KW-1185">Reference proteome</keyword>
<keyword evidence="1" id="KW-0472">Membrane</keyword>
<keyword evidence="1" id="KW-1133">Transmembrane helix</keyword>
<protein>
    <submittedName>
        <fullName evidence="3">Uncharacterized protein</fullName>
    </submittedName>
</protein>
<name>A0AAV2H4H4_LYMST</name>
<dbReference type="AlphaFoldDB" id="A0AAV2H4H4"/>
<feature type="signal peptide" evidence="2">
    <location>
        <begin position="1"/>
        <end position="23"/>
    </location>
</feature>
<evidence type="ECO:0000256" key="2">
    <source>
        <dbReference type="SAM" id="SignalP"/>
    </source>
</evidence>
<evidence type="ECO:0000256" key="1">
    <source>
        <dbReference type="SAM" id="Phobius"/>
    </source>
</evidence>
<proteinExistence type="predicted"/>
<keyword evidence="2" id="KW-0732">Signal</keyword>
<feature type="transmembrane region" description="Helical" evidence="1">
    <location>
        <begin position="243"/>
        <end position="265"/>
    </location>
</feature>
<dbReference type="EMBL" id="CAXITT010000034">
    <property type="protein sequence ID" value="CAL1528574.1"/>
    <property type="molecule type" value="Genomic_DNA"/>
</dbReference>
<evidence type="ECO:0000313" key="3">
    <source>
        <dbReference type="EMBL" id="CAL1528574.1"/>
    </source>
</evidence>
<gene>
    <name evidence="3" type="ORF">GSLYS_00002744001</name>
</gene>
<dbReference type="Proteomes" id="UP001497497">
    <property type="component" value="Unassembled WGS sequence"/>
</dbReference>
<sequence>MKPSAAPGTLLMCIFLAIPMTVADVSFTFYYQCNNPPCKIIIWFSEYWLESFRDCLCSASTSACYVYYLYYQGYCQGYKQANRTYSLKINNNNYKYQAEFNCTIAYDIFNFQGNIQCYRSSTASENAFKSFQFTTDTNTCDFRCINIIPSHIYNINFDNNKIIKDSTATCRPHFNKTTTTETLTAQQQTTRAEPSITTSTATTALLSAVGNQAKFPDYNSSQTNTSAFGDTRNMQDNTIDTGLITGVITAIVAVIVIVLVIVLLWRRRINKSYHKRSKDDNKCTERPITASDPNAVILSGNNNQHIFESSKEKKGQSAETNCTYETITSEYIVEYNTVKKTSGRQTDTVSTPLKHDIDTYPIQIEINSLASADSTKVDSDPQYCNVNSDTTQKPNASRQPNFNVTLPTRSEGSYINIHQSPENQNKRNILKNTHPITFDPPTNVNIALSDNETSSASPPAQMTAGAGVYAKVGAKNKELKNPYNTLLDNAD</sequence>
<reference evidence="3 4" key="1">
    <citation type="submission" date="2024-04" db="EMBL/GenBank/DDBJ databases">
        <authorList>
            <consortium name="Genoscope - CEA"/>
            <person name="William W."/>
        </authorList>
    </citation>
    <scope>NUCLEOTIDE SEQUENCE [LARGE SCALE GENOMIC DNA]</scope>
</reference>
<evidence type="ECO:0000313" key="4">
    <source>
        <dbReference type="Proteomes" id="UP001497497"/>
    </source>
</evidence>